<evidence type="ECO:0000259" key="7">
    <source>
        <dbReference type="Pfam" id="PF18052"/>
    </source>
</evidence>
<evidence type="ECO:0000259" key="6">
    <source>
        <dbReference type="Pfam" id="PF00931"/>
    </source>
</evidence>
<evidence type="ECO:0008006" key="9">
    <source>
        <dbReference type="Google" id="ProtNLM"/>
    </source>
</evidence>
<evidence type="ECO:0000256" key="2">
    <source>
        <dbReference type="ARBA" id="ARBA00022614"/>
    </source>
</evidence>
<evidence type="ECO:0000256" key="3">
    <source>
        <dbReference type="ARBA" id="ARBA00022737"/>
    </source>
</evidence>
<accession>A0A0A9DEX7</accession>
<proteinExistence type="inferred from homology"/>
<evidence type="ECO:0000313" key="8">
    <source>
        <dbReference type="EMBL" id="JAD87109.1"/>
    </source>
</evidence>
<dbReference type="GO" id="GO:0043531">
    <property type="term" value="F:ADP binding"/>
    <property type="evidence" value="ECO:0007669"/>
    <property type="project" value="InterPro"/>
</dbReference>
<keyword evidence="2" id="KW-0433">Leucine-rich repeat</keyword>
<feature type="domain" description="NB-ARC" evidence="6">
    <location>
        <begin position="175"/>
        <end position="283"/>
    </location>
</feature>
<organism evidence="8">
    <name type="scientific">Arundo donax</name>
    <name type="common">Giant reed</name>
    <name type="synonym">Donax arundinaceus</name>
    <dbReference type="NCBI Taxonomy" id="35708"/>
    <lineage>
        <taxon>Eukaryota</taxon>
        <taxon>Viridiplantae</taxon>
        <taxon>Streptophyta</taxon>
        <taxon>Embryophyta</taxon>
        <taxon>Tracheophyta</taxon>
        <taxon>Spermatophyta</taxon>
        <taxon>Magnoliopsida</taxon>
        <taxon>Liliopsida</taxon>
        <taxon>Poales</taxon>
        <taxon>Poaceae</taxon>
        <taxon>PACMAD clade</taxon>
        <taxon>Arundinoideae</taxon>
        <taxon>Arundineae</taxon>
        <taxon>Arundo</taxon>
    </lineage>
</organism>
<evidence type="ECO:0000256" key="5">
    <source>
        <dbReference type="ARBA" id="ARBA00022821"/>
    </source>
</evidence>
<dbReference type="InterPro" id="IPR002182">
    <property type="entry name" value="NB-ARC"/>
</dbReference>
<protein>
    <recommendedName>
        <fullName evidence="9">NB-ARC domain-containing protein</fullName>
    </recommendedName>
</protein>
<keyword evidence="4" id="KW-0547">Nucleotide-binding</keyword>
<dbReference type="Pfam" id="PF00931">
    <property type="entry name" value="NB-ARC"/>
    <property type="match status" value="1"/>
</dbReference>
<dbReference type="Gene3D" id="1.20.5.4130">
    <property type="match status" value="1"/>
</dbReference>
<name>A0A0A9DEX7_ARUDO</name>
<sequence length="283" mass="32431">MAEALLHAVSKIGSTLAEEATKAVINKLSEKVKNLKELPGKIKEIENELKMMNNVVKRISTPNLTNELVKGWIAEVREMAHCVEDVMDKYSYHALKLKEENTVERFFSKAHYVTVFSEIADEIIQIEKKIENVVKRRDRWLQGGQLVPNPLAGIERKRPPDCHLEVVQDDLVGIEDNRRQLTKWLYSDEQGSRVITVSGMGGLGKTTLVTNVYEREKINFTTHAWIVVSQTYDVVELLRKMLRKIGYPEQSHLADLDAHDLKVKIKESLTDKKCLLVLDDVWN</sequence>
<feature type="domain" description="Disease resistance N-terminal" evidence="7">
    <location>
        <begin position="10"/>
        <end position="102"/>
    </location>
</feature>
<dbReference type="EMBL" id="GBRH01210786">
    <property type="protein sequence ID" value="JAD87109.1"/>
    <property type="molecule type" value="Transcribed_RNA"/>
</dbReference>
<dbReference type="PRINTS" id="PR00364">
    <property type="entry name" value="DISEASERSIST"/>
</dbReference>
<evidence type="ECO:0000256" key="1">
    <source>
        <dbReference type="ARBA" id="ARBA00008894"/>
    </source>
</evidence>
<dbReference type="GO" id="GO:0006952">
    <property type="term" value="P:defense response"/>
    <property type="evidence" value="ECO:0007669"/>
    <property type="project" value="UniProtKB-KW"/>
</dbReference>
<dbReference type="InterPro" id="IPR041118">
    <property type="entry name" value="Rx_N"/>
</dbReference>
<comment type="similarity">
    <text evidence="1">Belongs to the disease resistance NB-LRR family.</text>
</comment>
<evidence type="ECO:0000256" key="4">
    <source>
        <dbReference type="ARBA" id="ARBA00022741"/>
    </source>
</evidence>
<dbReference type="SUPFAM" id="SSF52540">
    <property type="entry name" value="P-loop containing nucleoside triphosphate hydrolases"/>
    <property type="match status" value="1"/>
</dbReference>
<dbReference type="Gene3D" id="3.40.50.300">
    <property type="entry name" value="P-loop containing nucleotide triphosphate hydrolases"/>
    <property type="match status" value="1"/>
</dbReference>
<dbReference type="PANTHER" id="PTHR19338">
    <property type="entry name" value="TRANSLOCASE OF INNER MITOCHONDRIAL MEMBRANE 13 HOMOLOG"/>
    <property type="match status" value="1"/>
</dbReference>
<keyword evidence="3" id="KW-0677">Repeat</keyword>
<reference evidence="8" key="1">
    <citation type="submission" date="2014-09" db="EMBL/GenBank/DDBJ databases">
        <authorList>
            <person name="Magalhaes I.L.F."/>
            <person name="Oliveira U."/>
            <person name="Santos F.R."/>
            <person name="Vidigal T.H.D.A."/>
            <person name="Brescovit A.D."/>
            <person name="Santos A.J."/>
        </authorList>
    </citation>
    <scope>NUCLEOTIDE SEQUENCE</scope>
    <source>
        <tissue evidence="8">Shoot tissue taken approximately 20 cm above the soil surface</tissue>
    </source>
</reference>
<dbReference type="InterPro" id="IPR027417">
    <property type="entry name" value="P-loop_NTPase"/>
</dbReference>
<dbReference type="PANTHER" id="PTHR19338:SF59">
    <property type="entry name" value="OS10G0162832 PROTEIN"/>
    <property type="match status" value="1"/>
</dbReference>
<dbReference type="Pfam" id="PF18052">
    <property type="entry name" value="Rx_N"/>
    <property type="match status" value="1"/>
</dbReference>
<keyword evidence="5" id="KW-0611">Plant defense</keyword>
<reference evidence="8" key="2">
    <citation type="journal article" date="2015" name="Data Brief">
        <title>Shoot transcriptome of the giant reed, Arundo donax.</title>
        <authorList>
            <person name="Barrero R.A."/>
            <person name="Guerrero F.D."/>
            <person name="Moolhuijzen P."/>
            <person name="Goolsby J.A."/>
            <person name="Tidwell J."/>
            <person name="Bellgard S.E."/>
            <person name="Bellgard M.I."/>
        </authorList>
    </citation>
    <scope>NUCLEOTIDE SEQUENCE</scope>
    <source>
        <tissue evidence="8">Shoot tissue taken approximately 20 cm above the soil surface</tissue>
    </source>
</reference>
<dbReference type="AlphaFoldDB" id="A0A0A9DEX7"/>